<sequence length="352" mass="39249">MTFPWRPAGFYSAIRKADVADDGDDDRKRLEDLGKRLEARFRRAFIEYVQRITDEATIKAMVDLISQGRVNEAIGYLDQFADRFGEDFAEAFREAAKEEMAAQAPRAVAAMEASPYVPNPVRVEVTFGGGNPRAAEAARTEGARLVQEISEPTREVVQQVVSNGLSQGAGPREFARELRSSLGLTDKQNAAVANYERLLRAGSKEALTRELRDKRSDGPVLRAAEGGKPLTEDQIGRMVEAYRRKYLKYRTENIARTEALQAASLGRIEGMRQTLESLDLTTNDVEKTWSTSVDGRERRTHRLMNGQKVKGLDAQFQSPGGARLRFPRDPAGPADEVVMCRCAFTFRITIGE</sequence>
<evidence type="ECO:0000313" key="1">
    <source>
        <dbReference type="EMBL" id="RFC66457.1"/>
    </source>
</evidence>
<organism evidence="1 2">
    <name type="scientific">Fulvimarina endophytica</name>
    <dbReference type="NCBI Taxonomy" id="2293836"/>
    <lineage>
        <taxon>Bacteria</taxon>
        <taxon>Pseudomonadati</taxon>
        <taxon>Pseudomonadota</taxon>
        <taxon>Alphaproteobacteria</taxon>
        <taxon>Hyphomicrobiales</taxon>
        <taxon>Aurantimonadaceae</taxon>
        <taxon>Fulvimarina</taxon>
    </lineage>
</organism>
<reference evidence="1 2" key="1">
    <citation type="submission" date="2018-08" db="EMBL/GenBank/DDBJ databases">
        <title>Fulvimarina sp. 85, whole genome shotgun sequence.</title>
        <authorList>
            <person name="Tuo L."/>
        </authorList>
    </citation>
    <scope>NUCLEOTIDE SEQUENCE [LARGE SCALE GENOMIC DNA]</scope>
    <source>
        <strain evidence="1 2">85</strain>
    </source>
</reference>
<dbReference type="AlphaFoldDB" id="A0A371XB48"/>
<comment type="caution">
    <text evidence="1">The sequence shown here is derived from an EMBL/GenBank/DDBJ whole genome shotgun (WGS) entry which is preliminary data.</text>
</comment>
<dbReference type="EMBL" id="QURL01000001">
    <property type="protein sequence ID" value="RFC66457.1"/>
    <property type="molecule type" value="Genomic_DNA"/>
</dbReference>
<accession>A0A371XB48</accession>
<keyword evidence="2" id="KW-1185">Reference proteome</keyword>
<proteinExistence type="predicted"/>
<gene>
    <name evidence="1" type="ORF">DYI37_03165</name>
</gene>
<dbReference type="Proteomes" id="UP000264310">
    <property type="component" value="Unassembled WGS sequence"/>
</dbReference>
<protein>
    <submittedName>
        <fullName evidence="1">Uncharacterized protein</fullName>
    </submittedName>
</protein>
<dbReference type="OrthoDB" id="952090at2"/>
<name>A0A371XB48_9HYPH</name>
<evidence type="ECO:0000313" key="2">
    <source>
        <dbReference type="Proteomes" id="UP000264310"/>
    </source>
</evidence>
<dbReference type="RefSeq" id="WP_116681710.1">
    <property type="nucleotide sequence ID" value="NZ_QURL01000001.1"/>
</dbReference>